<dbReference type="AlphaFoldDB" id="A0A8J6P1D3"/>
<reference evidence="1 2" key="1">
    <citation type="submission" date="2020-08" db="EMBL/GenBank/DDBJ databases">
        <title>Bridging the membrane lipid divide: bacteria of the FCB group superphylum have the potential to synthesize archaeal ether lipids.</title>
        <authorList>
            <person name="Villanueva L."/>
            <person name="Von Meijenfeldt F.A.B."/>
            <person name="Westbye A.B."/>
            <person name="Yadav S."/>
            <person name="Hopmans E.C."/>
            <person name="Dutilh B.E."/>
            <person name="Sinninghe Damste J.S."/>
        </authorList>
    </citation>
    <scope>NUCLEOTIDE SEQUENCE [LARGE SCALE GENOMIC DNA]</scope>
    <source>
        <strain evidence="1">NIOZ-UU17</strain>
    </source>
</reference>
<proteinExistence type="predicted"/>
<sequence length="234" mass="27439">MAKEEIKYTEKGIRLSIETCIENGERLLMDAQMLEFSEPPATAIALIIIAQEEFAKAFLMTLVLKGIMKWNKYLWRATRDHRCKHLLVMIMDYINPDFDEFMKRIKEDLSWVDGILPPNVADALNIFRHEKLGRWESRNRSKSEPMEYDASAKKVGNGKIDKYKQRQLYVDVKKDGSVLPHTVATQNEMEKERERAERLCFLAKSLIHDEKETYYEYKTVEEAFSVLFSNFPGE</sequence>
<dbReference type="InterPro" id="IPR030987">
    <property type="entry name" value="AbiV"/>
</dbReference>
<dbReference type="Proteomes" id="UP000605201">
    <property type="component" value="Unassembled WGS sequence"/>
</dbReference>
<name>A0A8J6P1D3_9BACT</name>
<protein>
    <submittedName>
        <fullName evidence="1">AbiV family abortive infection protein</fullName>
    </submittedName>
</protein>
<gene>
    <name evidence="1" type="ORF">H8D96_18765</name>
</gene>
<comment type="caution">
    <text evidence="1">The sequence shown here is derived from an EMBL/GenBank/DDBJ whole genome shotgun (WGS) entry which is preliminary data.</text>
</comment>
<dbReference type="Pfam" id="PF18728">
    <property type="entry name" value="HEPN_AbiV"/>
    <property type="match status" value="1"/>
</dbReference>
<dbReference type="NCBIfam" id="TIGR04498">
    <property type="entry name" value="AbiV_defense"/>
    <property type="match status" value="1"/>
</dbReference>
<evidence type="ECO:0000313" key="1">
    <source>
        <dbReference type="EMBL" id="MBC8433959.1"/>
    </source>
</evidence>
<dbReference type="EMBL" id="JACNIG010000361">
    <property type="protein sequence ID" value="MBC8433959.1"/>
    <property type="molecule type" value="Genomic_DNA"/>
</dbReference>
<accession>A0A8J6P1D3</accession>
<organism evidence="1 2">
    <name type="scientific">Candidatus Desulfatibia vada</name>
    <dbReference type="NCBI Taxonomy" id="2841696"/>
    <lineage>
        <taxon>Bacteria</taxon>
        <taxon>Pseudomonadati</taxon>
        <taxon>Thermodesulfobacteriota</taxon>
        <taxon>Desulfobacteria</taxon>
        <taxon>Desulfobacterales</taxon>
        <taxon>Desulfobacterales incertae sedis</taxon>
        <taxon>Candidatus Desulfatibia</taxon>
    </lineage>
</organism>
<evidence type="ECO:0000313" key="2">
    <source>
        <dbReference type="Proteomes" id="UP000605201"/>
    </source>
</evidence>